<evidence type="ECO:0000313" key="2">
    <source>
        <dbReference type="Proteomes" id="UP000284842"/>
    </source>
</evidence>
<dbReference type="AlphaFoldDB" id="A0A409YNU7"/>
<comment type="caution">
    <text evidence="1">The sequence shown here is derived from an EMBL/GenBank/DDBJ whole genome shotgun (WGS) entry which is preliminary data.</text>
</comment>
<reference evidence="1 2" key="1">
    <citation type="journal article" date="2018" name="Evol. Lett.">
        <title>Horizontal gene cluster transfer increased hallucinogenic mushroom diversity.</title>
        <authorList>
            <person name="Reynolds H.T."/>
            <person name="Vijayakumar V."/>
            <person name="Gluck-Thaler E."/>
            <person name="Korotkin H.B."/>
            <person name="Matheny P.B."/>
            <person name="Slot J.C."/>
        </authorList>
    </citation>
    <scope>NUCLEOTIDE SEQUENCE [LARGE SCALE GENOMIC DNA]</scope>
    <source>
        <strain evidence="1 2">2629</strain>
    </source>
</reference>
<dbReference type="Proteomes" id="UP000284842">
    <property type="component" value="Unassembled WGS sequence"/>
</dbReference>
<dbReference type="EMBL" id="NHTK01000905">
    <property type="protein sequence ID" value="PPR04682.1"/>
    <property type="molecule type" value="Genomic_DNA"/>
</dbReference>
<sequence>MSHHENLYAPAPAPKTEQDHYHLLIHVDLPLATPVLGVSPMPFPTDQTCPPGLVTIFNIARAKPSSFENHEQMRSRYGLMLGDCPCPRLWGVSLLSTCARIYCGDTGTYDLEPPAIEHPNPLRLLPPTFLSGQWDLDLMSEEGFKKMKDIVAHIKAHAHV</sequence>
<organism evidence="1 2">
    <name type="scientific">Panaeolus cyanescens</name>
    <dbReference type="NCBI Taxonomy" id="181874"/>
    <lineage>
        <taxon>Eukaryota</taxon>
        <taxon>Fungi</taxon>
        <taxon>Dikarya</taxon>
        <taxon>Basidiomycota</taxon>
        <taxon>Agaricomycotina</taxon>
        <taxon>Agaricomycetes</taxon>
        <taxon>Agaricomycetidae</taxon>
        <taxon>Agaricales</taxon>
        <taxon>Agaricineae</taxon>
        <taxon>Galeropsidaceae</taxon>
        <taxon>Panaeolus</taxon>
    </lineage>
</organism>
<evidence type="ECO:0000313" key="1">
    <source>
        <dbReference type="EMBL" id="PPR04682.1"/>
    </source>
</evidence>
<gene>
    <name evidence="1" type="ORF">CVT24_011899</name>
</gene>
<dbReference type="InParanoid" id="A0A409YNU7"/>
<keyword evidence="2" id="KW-1185">Reference proteome</keyword>
<accession>A0A409YNU7</accession>
<dbReference type="OrthoDB" id="3255221at2759"/>
<protein>
    <submittedName>
        <fullName evidence="1">Uncharacterized protein</fullName>
    </submittedName>
</protein>
<proteinExistence type="predicted"/>
<name>A0A409YNU7_9AGAR</name>